<keyword evidence="2" id="KW-0539">Nucleus</keyword>
<dbReference type="OrthoDB" id="29221at2759"/>
<dbReference type="PANTHER" id="PTHR13948:SF3">
    <property type="entry name" value="FI21118P1"/>
    <property type="match status" value="1"/>
</dbReference>
<feature type="domain" description="OCRE" evidence="4">
    <location>
        <begin position="150"/>
        <end position="201"/>
    </location>
</feature>
<dbReference type="GO" id="GO:0003723">
    <property type="term" value="F:RNA binding"/>
    <property type="evidence" value="ECO:0007669"/>
    <property type="project" value="TreeGrafter"/>
</dbReference>
<evidence type="ECO:0000256" key="2">
    <source>
        <dbReference type="ARBA" id="ARBA00023242"/>
    </source>
</evidence>
<feature type="compositionally biased region" description="Basic and acidic residues" evidence="3">
    <location>
        <begin position="210"/>
        <end position="252"/>
    </location>
</feature>
<dbReference type="Pfam" id="PF17780">
    <property type="entry name" value="OCRE"/>
    <property type="match status" value="1"/>
</dbReference>
<dbReference type="PANTHER" id="PTHR13948">
    <property type="entry name" value="RNA-BINDING PROTEIN"/>
    <property type="match status" value="1"/>
</dbReference>
<feature type="non-terminal residue" evidence="5">
    <location>
        <position position="1"/>
    </location>
</feature>
<feature type="compositionally biased region" description="Low complexity" evidence="3">
    <location>
        <begin position="253"/>
        <end position="271"/>
    </location>
</feature>
<dbReference type="CDD" id="cd16162">
    <property type="entry name" value="OCRE_RBM5_like"/>
    <property type="match status" value="1"/>
</dbReference>
<protein>
    <submittedName>
        <fullName evidence="5">RNAbinding protein 5like</fullName>
    </submittedName>
</protein>
<dbReference type="AlphaFoldDB" id="A0A7T8H302"/>
<sequence length="358" mass="39083">NPIQFQGPSYDHAPPLPNSNNGIHGTPSGGSGGSLTHNSNSQVANLALAAAQWSNKNEDLKEKNPGGGASKKNYSPEEIDKMANYSASMYAKNAKEEAHYYEYYKNLYNNGGDTSAASIALREENNSKKNSDLGTVTVGGVEYKKYPSPDVSSYQYDETSGYYYDPISGLYYDANSTYYFNSNTSQYHYWASEHMTFLPVSPEALSEEASTAKKKEATNPKDKVKTAKKIAKDMERWAKSMNQRKEAEREKAAAAATSAKAPPTPKAPSTSLSKVPEAAAKLSDVAFSAMIRNKADSPPPPNRRQSGLPGLANYGSEEDSGEDNGRLMKMQRGAAYQLEHTRLSSLQETVYVQGKTIK</sequence>
<reference evidence="6" key="1">
    <citation type="submission" date="2021-01" db="EMBL/GenBank/DDBJ databases">
        <title>Caligus Genome Assembly.</title>
        <authorList>
            <person name="Gallardo-Escarate C."/>
        </authorList>
    </citation>
    <scope>NUCLEOTIDE SEQUENCE [LARGE SCALE GENOMIC DNA]</scope>
</reference>
<feature type="region of interest" description="Disordered" evidence="3">
    <location>
        <begin position="208"/>
        <end position="276"/>
    </location>
</feature>
<feature type="region of interest" description="Disordered" evidence="3">
    <location>
        <begin position="292"/>
        <end position="331"/>
    </location>
</feature>
<name>A0A7T8H302_CALRO</name>
<organism evidence="5 6">
    <name type="scientific">Caligus rogercresseyi</name>
    <name type="common">Sea louse</name>
    <dbReference type="NCBI Taxonomy" id="217165"/>
    <lineage>
        <taxon>Eukaryota</taxon>
        <taxon>Metazoa</taxon>
        <taxon>Ecdysozoa</taxon>
        <taxon>Arthropoda</taxon>
        <taxon>Crustacea</taxon>
        <taxon>Multicrustacea</taxon>
        <taxon>Hexanauplia</taxon>
        <taxon>Copepoda</taxon>
        <taxon>Siphonostomatoida</taxon>
        <taxon>Caligidae</taxon>
        <taxon>Caligus</taxon>
    </lineage>
</organism>
<dbReference type="GO" id="GO:0000398">
    <property type="term" value="P:mRNA splicing, via spliceosome"/>
    <property type="evidence" value="ECO:0007669"/>
    <property type="project" value="TreeGrafter"/>
</dbReference>
<keyword evidence="6" id="KW-1185">Reference proteome</keyword>
<dbReference type="Proteomes" id="UP000595437">
    <property type="component" value="Chromosome 11"/>
</dbReference>
<feature type="region of interest" description="Disordered" evidence="3">
    <location>
        <begin position="1"/>
        <end position="75"/>
    </location>
</feature>
<comment type="subcellular location">
    <subcellularLocation>
        <location evidence="1">Nucleus</location>
    </subcellularLocation>
</comment>
<accession>A0A7T8H302</accession>
<evidence type="ECO:0000313" key="6">
    <source>
        <dbReference type="Proteomes" id="UP000595437"/>
    </source>
</evidence>
<gene>
    <name evidence="5" type="ORF">FKW44_016663</name>
</gene>
<evidence type="ECO:0000313" key="5">
    <source>
        <dbReference type="EMBL" id="QQP42105.1"/>
    </source>
</evidence>
<proteinExistence type="predicted"/>
<dbReference type="InterPro" id="IPR041591">
    <property type="entry name" value="OCRE"/>
</dbReference>
<evidence type="ECO:0000256" key="1">
    <source>
        <dbReference type="ARBA" id="ARBA00004123"/>
    </source>
</evidence>
<feature type="compositionally biased region" description="Polar residues" evidence="3">
    <location>
        <begin position="35"/>
        <end position="44"/>
    </location>
</feature>
<dbReference type="GO" id="GO:0005634">
    <property type="term" value="C:nucleus"/>
    <property type="evidence" value="ECO:0007669"/>
    <property type="project" value="UniProtKB-SubCell"/>
</dbReference>
<feature type="non-terminal residue" evidence="5">
    <location>
        <position position="358"/>
    </location>
</feature>
<evidence type="ECO:0000259" key="4">
    <source>
        <dbReference type="Pfam" id="PF17780"/>
    </source>
</evidence>
<evidence type="ECO:0000256" key="3">
    <source>
        <dbReference type="SAM" id="MobiDB-lite"/>
    </source>
</evidence>
<dbReference type="EMBL" id="CP045900">
    <property type="protein sequence ID" value="QQP42105.1"/>
    <property type="molecule type" value="Genomic_DNA"/>
</dbReference>